<proteinExistence type="predicted"/>
<protein>
    <submittedName>
        <fullName evidence="1">Uncharacterized protein</fullName>
    </submittedName>
</protein>
<dbReference type="EMBL" id="DMND01000174">
    <property type="protein sequence ID" value="HAN28611.1"/>
    <property type="molecule type" value="Genomic_DNA"/>
</dbReference>
<evidence type="ECO:0000313" key="2">
    <source>
        <dbReference type="Proteomes" id="UP000259273"/>
    </source>
</evidence>
<gene>
    <name evidence="1" type="ORF">DCP75_12975</name>
</gene>
<feature type="non-terminal residue" evidence="1">
    <location>
        <position position="68"/>
    </location>
</feature>
<evidence type="ECO:0000313" key="1">
    <source>
        <dbReference type="EMBL" id="HAN28611.1"/>
    </source>
</evidence>
<sequence>MNVPPGRGLDLLCRNGSETDRRRLHDNASFLKKLAKLDSIEWLDASAQAPVAATGLVGDLELLVPLAG</sequence>
<dbReference type="Proteomes" id="UP000259273">
    <property type="component" value="Unassembled WGS sequence"/>
</dbReference>
<dbReference type="AlphaFoldDB" id="A0A3C1KPV3"/>
<organism evidence="1 2">
    <name type="scientific">Haliea salexigens</name>
    <dbReference type="NCBI Taxonomy" id="287487"/>
    <lineage>
        <taxon>Bacteria</taxon>
        <taxon>Pseudomonadati</taxon>
        <taxon>Pseudomonadota</taxon>
        <taxon>Gammaproteobacteria</taxon>
        <taxon>Cellvibrionales</taxon>
        <taxon>Halieaceae</taxon>
        <taxon>Haliea</taxon>
    </lineage>
</organism>
<reference evidence="1 2" key="1">
    <citation type="journal article" date="2018" name="Nat. Biotechnol.">
        <title>A standardized bacterial taxonomy based on genome phylogeny substantially revises the tree of life.</title>
        <authorList>
            <person name="Parks D.H."/>
            <person name="Chuvochina M."/>
            <person name="Waite D.W."/>
            <person name="Rinke C."/>
            <person name="Skarshewski A."/>
            <person name="Chaumeil P.A."/>
            <person name="Hugenholtz P."/>
        </authorList>
    </citation>
    <scope>NUCLEOTIDE SEQUENCE [LARGE SCALE GENOMIC DNA]</scope>
    <source>
        <strain evidence="1">UBA9158</strain>
    </source>
</reference>
<accession>A0A3C1KPV3</accession>
<comment type="caution">
    <text evidence="1">The sequence shown here is derived from an EMBL/GenBank/DDBJ whole genome shotgun (WGS) entry which is preliminary data.</text>
</comment>
<name>A0A3C1KPV3_9GAMM</name>